<dbReference type="EMBL" id="BARS01032269">
    <property type="protein sequence ID" value="GAG27027.1"/>
    <property type="molecule type" value="Genomic_DNA"/>
</dbReference>
<proteinExistence type="predicted"/>
<sequence length="175" mass="18857">MIEAMVLAAGLATRMGEIKPLTLVNGEAALVTILRRIRTAGISRPIVVLGSRSAQRIEKAVDLTECIVVLNDEPEAGMSRSLRLGLDAVSPEATGVLIFHADMPFVRPETIRAVLHAAERGAQIAAPIHQARRGFPAFFHRTCFAELRESLSGDAGGRAYIEAHHEDLVSIAVDD</sequence>
<accession>X0WV15</accession>
<dbReference type="AlphaFoldDB" id="X0WV15"/>
<evidence type="ECO:0000313" key="2">
    <source>
        <dbReference type="EMBL" id="GAG27027.1"/>
    </source>
</evidence>
<dbReference type="InterPro" id="IPR029044">
    <property type="entry name" value="Nucleotide-diphossugar_trans"/>
</dbReference>
<feature type="domain" description="MobA-like NTP transferase" evidence="1">
    <location>
        <begin position="4"/>
        <end position="165"/>
    </location>
</feature>
<evidence type="ECO:0000259" key="1">
    <source>
        <dbReference type="Pfam" id="PF12804"/>
    </source>
</evidence>
<dbReference type="GO" id="GO:0016779">
    <property type="term" value="F:nucleotidyltransferase activity"/>
    <property type="evidence" value="ECO:0007669"/>
    <property type="project" value="UniProtKB-ARBA"/>
</dbReference>
<comment type="caution">
    <text evidence="2">The sequence shown here is derived from an EMBL/GenBank/DDBJ whole genome shotgun (WGS) entry which is preliminary data.</text>
</comment>
<organism evidence="2">
    <name type="scientific">marine sediment metagenome</name>
    <dbReference type="NCBI Taxonomy" id="412755"/>
    <lineage>
        <taxon>unclassified sequences</taxon>
        <taxon>metagenomes</taxon>
        <taxon>ecological metagenomes</taxon>
    </lineage>
</organism>
<reference evidence="2" key="1">
    <citation type="journal article" date="2014" name="Front. Microbiol.">
        <title>High frequency of phylogenetically diverse reductive dehalogenase-homologous genes in deep subseafloor sedimentary metagenomes.</title>
        <authorList>
            <person name="Kawai M."/>
            <person name="Futagami T."/>
            <person name="Toyoda A."/>
            <person name="Takaki Y."/>
            <person name="Nishi S."/>
            <person name="Hori S."/>
            <person name="Arai W."/>
            <person name="Tsubouchi T."/>
            <person name="Morono Y."/>
            <person name="Uchiyama I."/>
            <person name="Ito T."/>
            <person name="Fujiyama A."/>
            <person name="Inagaki F."/>
            <person name="Takami H."/>
        </authorList>
    </citation>
    <scope>NUCLEOTIDE SEQUENCE</scope>
    <source>
        <strain evidence="2">Expedition CK06-06</strain>
    </source>
</reference>
<dbReference type="PANTHER" id="PTHR43777">
    <property type="entry name" value="MOLYBDENUM COFACTOR CYTIDYLYLTRANSFERASE"/>
    <property type="match status" value="1"/>
</dbReference>
<dbReference type="CDD" id="cd04182">
    <property type="entry name" value="GT_2_like_f"/>
    <property type="match status" value="1"/>
</dbReference>
<dbReference type="SUPFAM" id="SSF53448">
    <property type="entry name" value="Nucleotide-diphospho-sugar transferases"/>
    <property type="match status" value="1"/>
</dbReference>
<dbReference type="InterPro" id="IPR025877">
    <property type="entry name" value="MobA-like_NTP_Trfase"/>
</dbReference>
<dbReference type="PANTHER" id="PTHR43777:SF1">
    <property type="entry name" value="MOLYBDENUM COFACTOR CYTIDYLYLTRANSFERASE"/>
    <property type="match status" value="1"/>
</dbReference>
<feature type="non-terminal residue" evidence="2">
    <location>
        <position position="175"/>
    </location>
</feature>
<dbReference type="Gene3D" id="3.90.550.10">
    <property type="entry name" value="Spore Coat Polysaccharide Biosynthesis Protein SpsA, Chain A"/>
    <property type="match status" value="1"/>
</dbReference>
<dbReference type="Pfam" id="PF12804">
    <property type="entry name" value="NTP_transf_3"/>
    <property type="match status" value="1"/>
</dbReference>
<protein>
    <recommendedName>
        <fullName evidence="1">MobA-like NTP transferase domain-containing protein</fullName>
    </recommendedName>
</protein>
<gene>
    <name evidence="2" type="ORF">S01H1_50106</name>
</gene>
<name>X0WV15_9ZZZZ</name>